<name>A0ACC3SEB7_9PEZI</name>
<sequence>MYQWAISQHGSAMSSMAVARTANEVAIRIAMFRHADGARKSIYPEAHERARTSPARPSTASRTLHFVCEPHRQTHCLSRRLTTATQIASTAAVPTDSTEHVAQSACEPAGSGPLNYVSYIGTCTSSRRLSQVSARNVERRRHCDARSLESRQFKTCPLPSVPAHNSHVAARLTADSSWLDGRRPGAELNLLHWASVLSDPGGYGTLKYVPGSGYLPG</sequence>
<accession>A0ACC3SEB7</accession>
<protein>
    <submittedName>
        <fullName evidence="1">Uncharacterized protein</fullName>
    </submittedName>
</protein>
<reference evidence="1" key="1">
    <citation type="submission" date="2024-02" db="EMBL/GenBank/DDBJ databases">
        <title>Metagenome Assembled Genome of Zalaria obscura JY119.</title>
        <authorList>
            <person name="Vighnesh L."/>
            <person name="Jagadeeshwari U."/>
            <person name="Venkata Ramana C."/>
            <person name="Sasikala C."/>
        </authorList>
    </citation>
    <scope>NUCLEOTIDE SEQUENCE</scope>
    <source>
        <strain evidence="1">JY119</strain>
    </source>
</reference>
<gene>
    <name evidence="1" type="ORF">M8818_004470</name>
</gene>
<evidence type="ECO:0000313" key="1">
    <source>
        <dbReference type="EMBL" id="KAK8206636.1"/>
    </source>
</evidence>
<dbReference type="EMBL" id="JAMKPW020000022">
    <property type="protein sequence ID" value="KAK8206636.1"/>
    <property type="molecule type" value="Genomic_DNA"/>
</dbReference>
<comment type="caution">
    <text evidence="1">The sequence shown here is derived from an EMBL/GenBank/DDBJ whole genome shotgun (WGS) entry which is preliminary data.</text>
</comment>
<evidence type="ECO:0000313" key="2">
    <source>
        <dbReference type="Proteomes" id="UP001320706"/>
    </source>
</evidence>
<keyword evidence="2" id="KW-1185">Reference proteome</keyword>
<proteinExistence type="predicted"/>
<organism evidence="1 2">
    <name type="scientific">Zalaria obscura</name>
    <dbReference type="NCBI Taxonomy" id="2024903"/>
    <lineage>
        <taxon>Eukaryota</taxon>
        <taxon>Fungi</taxon>
        <taxon>Dikarya</taxon>
        <taxon>Ascomycota</taxon>
        <taxon>Pezizomycotina</taxon>
        <taxon>Dothideomycetes</taxon>
        <taxon>Dothideomycetidae</taxon>
        <taxon>Dothideales</taxon>
        <taxon>Zalariaceae</taxon>
        <taxon>Zalaria</taxon>
    </lineage>
</organism>
<dbReference type="Proteomes" id="UP001320706">
    <property type="component" value="Unassembled WGS sequence"/>
</dbReference>